<dbReference type="PROSITE" id="PS50893">
    <property type="entry name" value="ABC_TRANSPORTER_2"/>
    <property type="match status" value="1"/>
</dbReference>
<keyword evidence="8" id="KW-0472">Membrane</keyword>
<comment type="caution">
    <text evidence="10">The sequence shown here is derived from an EMBL/GenBank/DDBJ whole genome shotgun (WGS) entry which is preliminary data.</text>
</comment>
<comment type="similarity">
    <text evidence="1">Belongs to the ABC transporter superfamily.</text>
</comment>
<evidence type="ECO:0000313" key="10">
    <source>
        <dbReference type="EMBL" id="OXM86751.1"/>
    </source>
</evidence>
<dbReference type="SUPFAM" id="SSF52540">
    <property type="entry name" value="P-loop containing nucleoside triphosphate hydrolases"/>
    <property type="match status" value="1"/>
</dbReference>
<dbReference type="GO" id="GO:0016887">
    <property type="term" value="F:ATP hydrolysis activity"/>
    <property type="evidence" value="ECO:0007669"/>
    <property type="project" value="InterPro"/>
</dbReference>
<dbReference type="FunFam" id="3.40.50.300:FF:000056">
    <property type="entry name" value="Cell division ATP-binding protein FtsE"/>
    <property type="match status" value="1"/>
</dbReference>
<protein>
    <submittedName>
        <fullName evidence="10">ABC transporter</fullName>
    </submittedName>
</protein>
<dbReference type="PANTHER" id="PTHR43166">
    <property type="entry name" value="AMINO ACID IMPORT ATP-BINDING PROTEIN"/>
    <property type="match status" value="1"/>
</dbReference>
<dbReference type="InterPro" id="IPR050086">
    <property type="entry name" value="MetN_ABC_transporter-like"/>
</dbReference>
<evidence type="ECO:0000259" key="9">
    <source>
        <dbReference type="PROSITE" id="PS50893"/>
    </source>
</evidence>
<dbReference type="AlphaFoldDB" id="A0A229UU17"/>
<dbReference type="InterPro" id="IPR003439">
    <property type="entry name" value="ABC_transporter-like_ATP-bd"/>
</dbReference>
<dbReference type="OrthoDB" id="9802264at2"/>
<keyword evidence="2" id="KW-0813">Transport</keyword>
<dbReference type="InterPro" id="IPR027417">
    <property type="entry name" value="P-loop_NTPase"/>
</dbReference>
<keyword evidence="11" id="KW-1185">Reference proteome</keyword>
<keyword evidence="4" id="KW-0547">Nucleotide-binding</keyword>
<sequence>MITLKHIHKTYTTDEGVVHAVRDVSLEIEKGDIYGIIGFSGAGKSSLMRTINLLERPDSGHVFVDGKELSRLSKKELRRERHSIGMVFQHFNLLNNRTVYGNVALALELAGVPKSQHRQRIEECLDILEISEKSNVYPVKLSGGQKQRVAIARAIANRPKVLLCDEPTSSIDPQMTESILRYLKQINRQLGITIVIVTHEMDVINSICNKVAVMENGIIVENFILKDPAFVPTSRIAKFLLKRENFYFSVEEEKYA</sequence>
<reference evidence="10 11" key="1">
    <citation type="submission" date="2017-07" db="EMBL/GenBank/DDBJ databases">
        <title>Genome sequencing and assembly of Paenibacillus rigui.</title>
        <authorList>
            <person name="Mayilraj S."/>
        </authorList>
    </citation>
    <scope>NUCLEOTIDE SEQUENCE [LARGE SCALE GENOMIC DNA]</scope>
    <source>
        <strain evidence="10 11">JCM 16352</strain>
    </source>
</reference>
<evidence type="ECO:0000256" key="1">
    <source>
        <dbReference type="ARBA" id="ARBA00005417"/>
    </source>
</evidence>
<dbReference type="Pfam" id="PF00005">
    <property type="entry name" value="ABC_tran"/>
    <property type="match status" value="1"/>
</dbReference>
<gene>
    <name evidence="10" type="ORF">CF651_07825</name>
</gene>
<dbReference type="PROSITE" id="PS00211">
    <property type="entry name" value="ABC_TRANSPORTER_1"/>
    <property type="match status" value="1"/>
</dbReference>
<keyword evidence="5" id="KW-0067">ATP-binding</keyword>
<dbReference type="Gene3D" id="3.40.50.300">
    <property type="entry name" value="P-loop containing nucleotide triphosphate hydrolases"/>
    <property type="match status" value="1"/>
</dbReference>
<accession>A0A229UU17</accession>
<organism evidence="10 11">
    <name type="scientific">Paenibacillus rigui</name>
    <dbReference type="NCBI Taxonomy" id="554312"/>
    <lineage>
        <taxon>Bacteria</taxon>
        <taxon>Bacillati</taxon>
        <taxon>Bacillota</taxon>
        <taxon>Bacilli</taxon>
        <taxon>Bacillales</taxon>
        <taxon>Paenibacillaceae</taxon>
        <taxon>Paenibacillus</taxon>
    </lineage>
</organism>
<dbReference type="CDD" id="cd03258">
    <property type="entry name" value="ABC_MetN_methionine_transporter"/>
    <property type="match status" value="1"/>
</dbReference>
<dbReference type="InterPro" id="IPR003593">
    <property type="entry name" value="AAA+_ATPase"/>
</dbReference>
<dbReference type="RefSeq" id="WP_094014300.1">
    <property type="nucleotide sequence ID" value="NZ_NMQW01000012.1"/>
</dbReference>
<dbReference type="Proteomes" id="UP000215509">
    <property type="component" value="Unassembled WGS sequence"/>
</dbReference>
<evidence type="ECO:0000313" key="11">
    <source>
        <dbReference type="Proteomes" id="UP000215509"/>
    </source>
</evidence>
<keyword evidence="7" id="KW-0029">Amino-acid transport</keyword>
<dbReference type="PANTHER" id="PTHR43166:SF30">
    <property type="entry name" value="METHIONINE IMPORT ATP-BINDING PROTEIN METN"/>
    <property type="match status" value="1"/>
</dbReference>
<evidence type="ECO:0000256" key="5">
    <source>
        <dbReference type="ARBA" id="ARBA00022840"/>
    </source>
</evidence>
<dbReference type="GO" id="GO:0005886">
    <property type="term" value="C:plasma membrane"/>
    <property type="evidence" value="ECO:0007669"/>
    <property type="project" value="UniProtKB-ARBA"/>
</dbReference>
<proteinExistence type="inferred from homology"/>
<evidence type="ECO:0000256" key="6">
    <source>
        <dbReference type="ARBA" id="ARBA00022967"/>
    </source>
</evidence>
<feature type="domain" description="ABC transporter" evidence="9">
    <location>
        <begin position="2"/>
        <end position="241"/>
    </location>
</feature>
<dbReference type="GO" id="GO:0005524">
    <property type="term" value="F:ATP binding"/>
    <property type="evidence" value="ECO:0007669"/>
    <property type="project" value="UniProtKB-KW"/>
</dbReference>
<dbReference type="EMBL" id="NMQW01000012">
    <property type="protein sequence ID" value="OXM86751.1"/>
    <property type="molecule type" value="Genomic_DNA"/>
</dbReference>
<name>A0A229UU17_9BACL</name>
<evidence type="ECO:0000256" key="4">
    <source>
        <dbReference type="ARBA" id="ARBA00022741"/>
    </source>
</evidence>
<evidence type="ECO:0000256" key="8">
    <source>
        <dbReference type="ARBA" id="ARBA00023136"/>
    </source>
</evidence>
<dbReference type="GO" id="GO:0006865">
    <property type="term" value="P:amino acid transport"/>
    <property type="evidence" value="ECO:0007669"/>
    <property type="project" value="UniProtKB-KW"/>
</dbReference>
<dbReference type="InterPro" id="IPR017871">
    <property type="entry name" value="ABC_transporter-like_CS"/>
</dbReference>
<keyword evidence="3" id="KW-1003">Cell membrane</keyword>
<keyword evidence="6" id="KW-1278">Translocase</keyword>
<dbReference type="InterPro" id="IPR041701">
    <property type="entry name" value="MetN_ABC"/>
</dbReference>
<evidence type="ECO:0000256" key="2">
    <source>
        <dbReference type="ARBA" id="ARBA00022448"/>
    </source>
</evidence>
<dbReference type="SMART" id="SM00382">
    <property type="entry name" value="AAA"/>
    <property type="match status" value="1"/>
</dbReference>
<evidence type="ECO:0000256" key="3">
    <source>
        <dbReference type="ARBA" id="ARBA00022475"/>
    </source>
</evidence>
<evidence type="ECO:0000256" key="7">
    <source>
        <dbReference type="ARBA" id="ARBA00022970"/>
    </source>
</evidence>